<dbReference type="InterPro" id="IPR006145">
    <property type="entry name" value="PsdUridine_synth_RsuA/RluA"/>
</dbReference>
<dbReference type="PANTHER" id="PTHR21600:SF87">
    <property type="entry name" value="RNA PSEUDOURIDYLATE SYNTHASE DOMAIN-CONTAINING PROTEIN 1"/>
    <property type="match status" value="1"/>
</dbReference>
<dbReference type="InterPro" id="IPR006225">
    <property type="entry name" value="PsdUridine_synth_RluC/D"/>
</dbReference>
<dbReference type="PROSITE" id="PS50889">
    <property type="entry name" value="S4"/>
    <property type="match status" value="1"/>
</dbReference>
<sequence length="353" mass="42261">MTFFRSYFRGKGNYFYRRVCLWLWDTFLYTSTRRWAIRVSYHQFRERLDTYLRRYWPDKTKGEFRECIQRGLIKVNFFRVKPDYRVRKGDIITIPAAIIAPLRMHPTASPEPVKILYEDRFLIIVQKPVGLIVHHHFFLDQVSVLSDLLAHEYILMSPLLDLTSNVVHRLDKYTSGVLMVSRNYKYTQEFQEIFRKRQIYKEYRVLAHGRLAKPRGVISSPIRKDEHRYPSRMVVDHSYHKPAFTEYELISHHRNFSYCKVHLHTGRTHQIRVHFASLGHPIVGDLKYGHKNMREQVTTENQQHDDDLEQRMMLHAFRLQFMHPFTGQLIDVCAPLPPEFSSFSTLDTTRKTL</sequence>
<dbReference type="Proteomes" id="UP001594351">
    <property type="component" value="Unassembled WGS sequence"/>
</dbReference>
<evidence type="ECO:0000256" key="1">
    <source>
        <dbReference type="ARBA" id="ARBA00010876"/>
    </source>
</evidence>
<dbReference type="PROSITE" id="PS01129">
    <property type="entry name" value="PSI_RLU"/>
    <property type="match status" value="1"/>
</dbReference>
<feature type="domain" description="RNA-binding S4" evidence="5">
    <location>
        <begin position="46"/>
        <end position="103"/>
    </location>
</feature>
<dbReference type="CDD" id="cd00165">
    <property type="entry name" value="S4"/>
    <property type="match status" value="1"/>
</dbReference>
<organism evidence="6 7">
    <name type="scientific">candidate division CSSED10-310 bacterium</name>
    <dbReference type="NCBI Taxonomy" id="2855610"/>
    <lineage>
        <taxon>Bacteria</taxon>
        <taxon>Bacteria division CSSED10-310</taxon>
    </lineage>
</organism>
<evidence type="ECO:0000256" key="3">
    <source>
        <dbReference type="PROSITE-ProRule" id="PRU00182"/>
    </source>
</evidence>
<reference evidence="6 7" key="1">
    <citation type="submission" date="2024-09" db="EMBL/GenBank/DDBJ databases">
        <title>Laminarin stimulates single cell rates of sulfate reduction while oxygen inhibits transcriptomic activity in coastal marine sediment.</title>
        <authorList>
            <person name="Lindsay M."/>
            <person name="Orcutt B."/>
            <person name="Emerson D."/>
            <person name="Stepanauskas R."/>
            <person name="D'Angelo T."/>
        </authorList>
    </citation>
    <scope>NUCLEOTIDE SEQUENCE [LARGE SCALE GENOMIC DNA]</scope>
    <source>
        <strain evidence="6">SAG AM-311-K15</strain>
    </source>
</reference>
<dbReference type="InterPro" id="IPR002942">
    <property type="entry name" value="S4_RNA-bd"/>
</dbReference>
<dbReference type="CDD" id="cd02869">
    <property type="entry name" value="PseudoU_synth_RluA_like"/>
    <property type="match status" value="1"/>
</dbReference>
<protein>
    <recommendedName>
        <fullName evidence="4">Pseudouridine synthase</fullName>
        <ecNumber evidence="4">5.4.99.-</ecNumber>
    </recommendedName>
</protein>
<dbReference type="EC" id="5.4.99.-" evidence="4"/>
<dbReference type="InterPro" id="IPR020103">
    <property type="entry name" value="PsdUridine_synth_cat_dom_sf"/>
</dbReference>
<dbReference type="PANTHER" id="PTHR21600">
    <property type="entry name" value="MITOCHONDRIAL RNA PSEUDOURIDINE SYNTHASE"/>
    <property type="match status" value="1"/>
</dbReference>
<gene>
    <name evidence="6" type="ORF">ACFL27_01045</name>
</gene>
<evidence type="ECO:0000256" key="4">
    <source>
        <dbReference type="RuleBase" id="RU362028"/>
    </source>
</evidence>
<keyword evidence="7" id="KW-1185">Reference proteome</keyword>
<dbReference type="EMBL" id="JBHPBY010000007">
    <property type="protein sequence ID" value="MFC1848767.1"/>
    <property type="molecule type" value="Genomic_DNA"/>
</dbReference>
<evidence type="ECO:0000313" key="7">
    <source>
        <dbReference type="Proteomes" id="UP001594351"/>
    </source>
</evidence>
<comment type="caution">
    <text evidence="6">The sequence shown here is derived from an EMBL/GenBank/DDBJ whole genome shotgun (WGS) entry which is preliminary data.</text>
</comment>
<dbReference type="SUPFAM" id="SSF55174">
    <property type="entry name" value="Alpha-L RNA-binding motif"/>
    <property type="match status" value="1"/>
</dbReference>
<dbReference type="NCBIfam" id="TIGR00005">
    <property type="entry name" value="rluA_subfam"/>
    <property type="match status" value="1"/>
</dbReference>
<dbReference type="Gene3D" id="3.30.2350.10">
    <property type="entry name" value="Pseudouridine synthase"/>
    <property type="match status" value="1"/>
</dbReference>
<proteinExistence type="inferred from homology"/>
<keyword evidence="2 4" id="KW-0413">Isomerase</keyword>
<comment type="similarity">
    <text evidence="1 4">Belongs to the pseudouridine synthase RluA family.</text>
</comment>
<accession>A0ABV6YRF9</accession>
<evidence type="ECO:0000256" key="2">
    <source>
        <dbReference type="ARBA" id="ARBA00023235"/>
    </source>
</evidence>
<evidence type="ECO:0000259" key="5">
    <source>
        <dbReference type="SMART" id="SM00363"/>
    </source>
</evidence>
<dbReference type="Pfam" id="PF01479">
    <property type="entry name" value="S4"/>
    <property type="match status" value="1"/>
</dbReference>
<evidence type="ECO:0000313" key="6">
    <source>
        <dbReference type="EMBL" id="MFC1848767.1"/>
    </source>
</evidence>
<dbReference type="InterPro" id="IPR006224">
    <property type="entry name" value="PsdUridine_synth_RluA-like_CS"/>
</dbReference>
<dbReference type="SMART" id="SM00363">
    <property type="entry name" value="S4"/>
    <property type="match status" value="1"/>
</dbReference>
<comment type="function">
    <text evidence="4">Responsible for synthesis of pseudouridine from uracil.</text>
</comment>
<dbReference type="InterPro" id="IPR050188">
    <property type="entry name" value="RluA_PseudoU_synthase"/>
</dbReference>
<name>A0ABV6YRF9_UNCC1</name>
<comment type="catalytic activity">
    <reaction evidence="4">
        <text>a uridine in RNA = a pseudouridine in RNA</text>
        <dbReference type="Rhea" id="RHEA:48348"/>
        <dbReference type="Rhea" id="RHEA-COMP:12068"/>
        <dbReference type="Rhea" id="RHEA-COMP:12069"/>
        <dbReference type="ChEBI" id="CHEBI:65314"/>
        <dbReference type="ChEBI" id="CHEBI:65315"/>
    </reaction>
</comment>
<dbReference type="InterPro" id="IPR036986">
    <property type="entry name" value="S4_RNA-bd_sf"/>
</dbReference>
<dbReference type="SUPFAM" id="SSF55120">
    <property type="entry name" value="Pseudouridine synthase"/>
    <property type="match status" value="1"/>
</dbReference>
<keyword evidence="3" id="KW-0694">RNA-binding</keyword>
<dbReference type="Gene3D" id="3.10.290.10">
    <property type="entry name" value="RNA-binding S4 domain"/>
    <property type="match status" value="1"/>
</dbReference>
<dbReference type="Pfam" id="PF00849">
    <property type="entry name" value="PseudoU_synth_2"/>
    <property type="match status" value="1"/>
</dbReference>